<sequence length="724" mass="78171">MSESTEELILTDTDYRTAAGRLFDFKKSEGFVPVGLHLYRQSDGSILYGRVRMHKLDASGGHEKFVRPFWNDGTGWKHGEPNQDGGKLLYGLHDLTANPNVPVLVTEGEQKADALTRIGAGRFVAVTSGGATSADGANWLPLARRHVILWADHDAPGAKYAEDVAAKLVPLGCSVARIDVAALGLPAAGDVMDWIVALGRQPSADDVLALPKIVAELENAGTSVATQIASDAPADEAVPAKSDDDAIAWLAALPPMQYDRVRKDEAGRLNVRPATLDQMVKAARGGIEIDNAAPFQDVEPWHEPVDGGALLSDMAHTIRRFIVCDSETVTAAVLWCVAAWLVDHVSVCPILLINAPEKACGKTQFLTVVGRMVPRPAQAASISQSVLFRMVEKYQPTLLVDEIETVLTKDAEDLRGLMNAGHTRDSAFVWRSVAVGDDFEPKRFNVFGFKALAGINADRLAETITSRAVVAQMRRKLPHETAERLRHAEPGLFDALCAKLARWTEDYAEAVRASRPELPDALSDRDQDNWEPLFAVADLAGGDWPEVARRAALKLCGNGTVVQSSGAELLADIRDVFETSKTRRISSADLLGYLSDDEEKPWATWNRGKPMTPRQLSEKLSKYGIASANIKFGYADVRKGYRAEQFEEAFSRYLSAVPDLSATSLPSNAGVCLPVAETESGSATEHASATAKSLLVKVGGEVAAKTGDSPENEKSVTDDDGEGV</sequence>
<dbReference type="Gene3D" id="3.40.1360.10">
    <property type="match status" value="1"/>
</dbReference>
<dbReference type="InterPro" id="IPR034154">
    <property type="entry name" value="TOPRIM_DnaG/twinkle"/>
</dbReference>
<evidence type="ECO:0000256" key="1">
    <source>
        <dbReference type="SAM" id="MobiDB-lite"/>
    </source>
</evidence>
<dbReference type="CDD" id="cd01029">
    <property type="entry name" value="TOPRIM_primases"/>
    <property type="match status" value="1"/>
</dbReference>
<dbReference type="Proteomes" id="UP000682266">
    <property type="component" value="Unassembled WGS sequence"/>
</dbReference>
<name>A0AA41ECS1_9BURK</name>
<dbReference type="InterPro" id="IPR022081">
    <property type="entry name" value="DUF3631"/>
</dbReference>
<evidence type="ECO:0000313" key="4">
    <source>
        <dbReference type="Proteomes" id="UP000682266"/>
    </source>
</evidence>
<dbReference type="EMBL" id="JAGSVG010000031">
    <property type="protein sequence ID" value="MBR8132705.1"/>
    <property type="molecule type" value="Genomic_DNA"/>
</dbReference>
<proteinExistence type="predicted"/>
<dbReference type="RefSeq" id="WP_105786307.1">
    <property type="nucleotide sequence ID" value="NZ_CADERF010000029.1"/>
</dbReference>
<feature type="domain" description="DUF3631" evidence="2">
    <location>
        <begin position="472"/>
        <end position="653"/>
    </location>
</feature>
<organism evidence="3 4">
    <name type="scientific">Burkholderia ambifaria</name>
    <dbReference type="NCBI Taxonomy" id="152480"/>
    <lineage>
        <taxon>Bacteria</taxon>
        <taxon>Pseudomonadati</taxon>
        <taxon>Pseudomonadota</taxon>
        <taxon>Betaproteobacteria</taxon>
        <taxon>Burkholderiales</taxon>
        <taxon>Burkholderiaceae</taxon>
        <taxon>Burkholderia</taxon>
        <taxon>Burkholderia cepacia complex</taxon>
    </lineage>
</organism>
<dbReference type="Pfam" id="PF12307">
    <property type="entry name" value="DUF3631"/>
    <property type="match status" value="1"/>
</dbReference>
<evidence type="ECO:0000313" key="3">
    <source>
        <dbReference type="EMBL" id="MBR8132705.1"/>
    </source>
</evidence>
<protein>
    <submittedName>
        <fullName evidence="3">DUF3631 domain-containing protein</fullName>
    </submittedName>
</protein>
<feature type="region of interest" description="Disordered" evidence="1">
    <location>
        <begin position="701"/>
        <end position="724"/>
    </location>
</feature>
<accession>A0AA41ECS1</accession>
<evidence type="ECO:0000259" key="2">
    <source>
        <dbReference type="Pfam" id="PF12307"/>
    </source>
</evidence>
<comment type="caution">
    <text evidence="3">The sequence shown here is derived from an EMBL/GenBank/DDBJ whole genome shotgun (WGS) entry which is preliminary data.</text>
</comment>
<dbReference type="AlphaFoldDB" id="A0AA41ECS1"/>
<gene>
    <name evidence="3" type="ORF">KDW93_27725</name>
</gene>
<reference evidence="3" key="1">
    <citation type="submission" date="2021-04" db="EMBL/GenBank/DDBJ databases">
        <title>A collection of bacterial strains from the Burkholderia cepacia Research Laboratory and Repository.</title>
        <authorList>
            <person name="Lipuma J."/>
            <person name="Spilker T."/>
        </authorList>
    </citation>
    <scope>NUCLEOTIDE SEQUENCE</scope>
    <source>
        <strain evidence="3">AU36012</strain>
    </source>
</reference>